<dbReference type="SUPFAM" id="SSF53098">
    <property type="entry name" value="Ribonuclease H-like"/>
    <property type="match status" value="1"/>
</dbReference>
<comment type="cofactor">
    <cofactor evidence="2">
        <name>Mg(2+)</name>
        <dbReference type="ChEBI" id="CHEBI:18420"/>
    </cofactor>
</comment>
<keyword evidence="10 12" id="KW-0378">Hydrolase</keyword>
<keyword evidence="8 12" id="KW-0479">Metal-binding</keyword>
<comment type="subcellular location">
    <subcellularLocation>
        <location evidence="4">Cytoplasm</location>
    </subcellularLocation>
</comment>
<evidence type="ECO:0000256" key="4">
    <source>
        <dbReference type="ARBA" id="ARBA00004496"/>
    </source>
</evidence>
<accession>A0A1G2NAA7</accession>
<dbReference type="InterPro" id="IPR024567">
    <property type="entry name" value="RNase_HII/HIII_dom"/>
</dbReference>
<feature type="domain" description="RNase H type-2" evidence="14">
    <location>
        <begin position="16"/>
        <end position="211"/>
    </location>
</feature>
<dbReference type="EC" id="3.1.26.4" evidence="13"/>
<dbReference type="EMBL" id="MHRX01000036">
    <property type="protein sequence ID" value="OHA33077.1"/>
    <property type="molecule type" value="Genomic_DNA"/>
</dbReference>
<keyword evidence="6" id="KW-0963">Cytoplasm</keyword>
<dbReference type="GO" id="GO:0032299">
    <property type="term" value="C:ribonuclease H2 complex"/>
    <property type="evidence" value="ECO:0007669"/>
    <property type="project" value="TreeGrafter"/>
</dbReference>
<dbReference type="InterPro" id="IPR036397">
    <property type="entry name" value="RNaseH_sf"/>
</dbReference>
<dbReference type="GO" id="GO:0003723">
    <property type="term" value="F:RNA binding"/>
    <property type="evidence" value="ECO:0007669"/>
    <property type="project" value="UniProtKB-UniRule"/>
</dbReference>
<evidence type="ECO:0000313" key="15">
    <source>
        <dbReference type="EMBL" id="OHA33077.1"/>
    </source>
</evidence>
<dbReference type="GO" id="GO:0046872">
    <property type="term" value="F:metal ion binding"/>
    <property type="evidence" value="ECO:0007669"/>
    <property type="project" value="UniProtKB-KW"/>
</dbReference>
<keyword evidence="11" id="KW-0464">Manganese</keyword>
<gene>
    <name evidence="15" type="ORF">A2928_00840</name>
</gene>
<dbReference type="PROSITE" id="PS51975">
    <property type="entry name" value="RNASE_H_2"/>
    <property type="match status" value="1"/>
</dbReference>
<evidence type="ECO:0000259" key="14">
    <source>
        <dbReference type="PROSITE" id="PS51975"/>
    </source>
</evidence>
<dbReference type="InterPro" id="IPR012337">
    <property type="entry name" value="RNaseH-like_sf"/>
</dbReference>
<dbReference type="GO" id="GO:0006298">
    <property type="term" value="P:mismatch repair"/>
    <property type="evidence" value="ECO:0007669"/>
    <property type="project" value="TreeGrafter"/>
</dbReference>
<comment type="cofactor">
    <cofactor evidence="12">
        <name>Mn(2+)</name>
        <dbReference type="ChEBI" id="CHEBI:29035"/>
    </cofactor>
    <cofactor evidence="12">
        <name>Mg(2+)</name>
        <dbReference type="ChEBI" id="CHEBI:18420"/>
    </cofactor>
    <text evidence="12">Manganese or magnesium. Binds 1 divalent metal ion per monomer in the absence of substrate. May bind a second metal ion after substrate binding.</text>
</comment>
<keyword evidence="9 12" id="KW-0255">Endonuclease</keyword>
<comment type="caution">
    <text evidence="15">The sequence shown here is derived from an EMBL/GenBank/DDBJ whole genome shotgun (WGS) entry which is preliminary data.</text>
</comment>
<dbReference type="AlphaFoldDB" id="A0A1G2NAA7"/>
<evidence type="ECO:0000313" key="16">
    <source>
        <dbReference type="Proteomes" id="UP000176221"/>
    </source>
</evidence>
<comment type="similarity">
    <text evidence="5 13">Belongs to the RNase HII family.</text>
</comment>
<feature type="binding site" evidence="12">
    <location>
        <position position="23"/>
    </location>
    <ligand>
        <name>a divalent metal cation</name>
        <dbReference type="ChEBI" id="CHEBI:60240"/>
    </ligand>
</feature>
<dbReference type="CDD" id="cd07182">
    <property type="entry name" value="RNase_HII_bacteria_HII_like"/>
    <property type="match status" value="1"/>
</dbReference>
<feature type="binding site" evidence="12">
    <location>
        <position position="122"/>
    </location>
    <ligand>
        <name>a divalent metal cation</name>
        <dbReference type="ChEBI" id="CHEBI:60240"/>
    </ligand>
</feature>
<dbReference type="Pfam" id="PF01351">
    <property type="entry name" value="RNase_HII"/>
    <property type="match status" value="1"/>
</dbReference>
<dbReference type="InterPro" id="IPR001352">
    <property type="entry name" value="RNase_HII/HIII"/>
</dbReference>
<dbReference type="Gene3D" id="3.30.420.10">
    <property type="entry name" value="Ribonuclease H-like superfamily/Ribonuclease H"/>
    <property type="match status" value="1"/>
</dbReference>
<evidence type="ECO:0000256" key="8">
    <source>
        <dbReference type="ARBA" id="ARBA00022723"/>
    </source>
</evidence>
<evidence type="ECO:0000256" key="5">
    <source>
        <dbReference type="ARBA" id="ARBA00007383"/>
    </source>
</evidence>
<organism evidence="15 16">
    <name type="scientific">Candidatus Taylorbacteria bacterium RIFCSPLOWO2_01_FULL_45_15b</name>
    <dbReference type="NCBI Taxonomy" id="1802319"/>
    <lineage>
        <taxon>Bacteria</taxon>
        <taxon>Candidatus Tayloriibacteriota</taxon>
    </lineage>
</organism>
<evidence type="ECO:0000256" key="11">
    <source>
        <dbReference type="ARBA" id="ARBA00023211"/>
    </source>
</evidence>
<dbReference type="NCBIfam" id="NF000595">
    <property type="entry name" value="PRK00015.1-3"/>
    <property type="match status" value="1"/>
</dbReference>
<dbReference type="GO" id="GO:0043137">
    <property type="term" value="P:DNA replication, removal of RNA primer"/>
    <property type="evidence" value="ECO:0007669"/>
    <property type="project" value="TreeGrafter"/>
</dbReference>
<evidence type="ECO:0000256" key="6">
    <source>
        <dbReference type="ARBA" id="ARBA00022490"/>
    </source>
</evidence>
<evidence type="ECO:0000256" key="2">
    <source>
        <dbReference type="ARBA" id="ARBA00001946"/>
    </source>
</evidence>
<keyword evidence="7 12" id="KW-0540">Nuclease</keyword>
<evidence type="ECO:0000256" key="10">
    <source>
        <dbReference type="ARBA" id="ARBA00022801"/>
    </source>
</evidence>
<dbReference type="GO" id="GO:0004523">
    <property type="term" value="F:RNA-DNA hybrid ribonuclease activity"/>
    <property type="evidence" value="ECO:0007669"/>
    <property type="project" value="UniProtKB-UniRule"/>
</dbReference>
<feature type="binding site" evidence="12">
    <location>
        <position position="22"/>
    </location>
    <ligand>
        <name>a divalent metal cation</name>
        <dbReference type="ChEBI" id="CHEBI:60240"/>
    </ligand>
</feature>
<dbReference type="STRING" id="1802319.A2928_00840"/>
<comment type="catalytic activity">
    <reaction evidence="1 12 13">
        <text>Endonucleolytic cleavage to 5'-phosphomonoester.</text>
        <dbReference type="EC" id="3.1.26.4"/>
    </reaction>
</comment>
<name>A0A1G2NAA7_9BACT</name>
<evidence type="ECO:0000256" key="7">
    <source>
        <dbReference type="ARBA" id="ARBA00022722"/>
    </source>
</evidence>
<sequence>MSSKNNKKSVIPMFRHWRIGVDEVGRGALAGPLVVGMFVLYKKIKHPLFSSFKDSKKTSKKERVRLYELFVKWRHDGLADFATARISPKLIDKTGLSTCGRIAVHRLCKRMSLPAKSRILLDAGLEAPASYVLQKSIVRGDETIAEIAFASIVAKVTRDREMQRTHRLFPQYHFADNVGYGTLAHRKAVAAFGVCPIHRRTFLRAYLQSNS</sequence>
<evidence type="ECO:0000256" key="1">
    <source>
        <dbReference type="ARBA" id="ARBA00000077"/>
    </source>
</evidence>
<evidence type="ECO:0000256" key="13">
    <source>
        <dbReference type="RuleBase" id="RU003515"/>
    </source>
</evidence>
<dbReference type="PANTHER" id="PTHR10954:SF18">
    <property type="entry name" value="RIBONUCLEASE HII"/>
    <property type="match status" value="1"/>
</dbReference>
<evidence type="ECO:0000256" key="3">
    <source>
        <dbReference type="ARBA" id="ARBA00004065"/>
    </source>
</evidence>
<evidence type="ECO:0000256" key="12">
    <source>
        <dbReference type="PROSITE-ProRule" id="PRU01319"/>
    </source>
</evidence>
<dbReference type="GO" id="GO:0005737">
    <property type="term" value="C:cytoplasm"/>
    <property type="evidence" value="ECO:0007669"/>
    <property type="project" value="UniProtKB-SubCell"/>
</dbReference>
<dbReference type="InterPro" id="IPR022898">
    <property type="entry name" value="RNase_HII"/>
</dbReference>
<dbReference type="PANTHER" id="PTHR10954">
    <property type="entry name" value="RIBONUCLEASE H2 SUBUNIT A"/>
    <property type="match status" value="1"/>
</dbReference>
<evidence type="ECO:0000256" key="9">
    <source>
        <dbReference type="ARBA" id="ARBA00022759"/>
    </source>
</evidence>
<protein>
    <recommendedName>
        <fullName evidence="13">Ribonuclease</fullName>
        <ecNumber evidence="13">3.1.26.4</ecNumber>
    </recommendedName>
</protein>
<proteinExistence type="inferred from homology"/>
<dbReference type="Proteomes" id="UP000176221">
    <property type="component" value="Unassembled WGS sequence"/>
</dbReference>
<comment type="function">
    <text evidence="3 13">Endonuclease that specifically degrades the RNA of RNA-DNA hybrids.</text>
</comment>
<reference evidence="15 16" key="1">
    <citation type="journal article" date="2016" name="Nat. Commun.">
        <title>Thousands of microbial genomes shed light on interconnected biogeochemical processes in an aquifer system.</title>
        <authorList>
            <person name="Anantharaman K."/>
            <person name="Brown C.T."/>
            <person name="Hug L.A."/>
            <person name="Sharon I."/>
            <person name="Castelle C.J."/>
            <person name="Probst A.J."/>
            <person name="Thomas B.C."/>
            <person name="Singh A."/>
            <person name="Wilkins M.J."/>
            <person name="Karaoz U."/>
            <person name="Brodie E.L."/>
            <person name="Williams K.H."/>
            <person name="Hubbard S.S."/>
            <person name="Banfield J.F."/>
        </authorList>
    </citation>
    <scope>NUCLEOTIDE SEQUENCE [LARGE SCALE GENOMIC DNA]</scope>
</reference>